<gene>
    <name evidence="2" type="ORF">DARMORV10_A09P65690.1</name>
</gene>
<dbReference type="AlphaFoldDB" id="A0A816PR57"/>
<dbReference type="EMBL" id="HG994363">
    <property type="protein sequence ID" value="CAF2051647.1"/>
    <property type="molecule type" value="Genomic_DNA"/>
</dbReference>
<reference evidence="2" key="1">
    <citation type="submission" date="2021-01" db="EMBL/GenBank/DDBJ databases">
        <authorList>
            <consortium name="Genoscope - CEA"/>
            <person name="William W."/>
        </authorList>
    </citation>
    <scope>NUCLEOTIDE SEQUENCE</scope>
</reference>
<evidence type="ECO:0000256" key="1">
    <source>
        <dbReference type="SAM" id="MobiDB-lite"/>
    </source>
</evidence>
<organism evidence="2">
    <name type="scientific">Brassica napus</name>
    <name type="common">Rape</name>
    <dbReference type="NCBI Taxonomy" id="3708"/>
    <lineage>
        <taxon>Eukaryota</taxon>
        <taxon>Viridiplantae</taxon>
        <taxon>Streptophyta</taxon>
        <taxon>Embryophyta</taxon>
        <taxon>Tracheophyta</taxon>
        <taxon>Spermatophyta</taxon>
        <taxon>Magnoliopsida</taxon>
        <taxon>eudicotyledons</taxon>
        <taxon>Gunneridae</taxon>
        <taxon>Pentapetalae</taxon>
        <taxon>rosids</taxon>
        <taxon>malvids</taxon>
        <taxon>Brassicales</taxon>
        <taxon>Brassicaceae</taxon>
        <taxon>Brassiceae</taxon>
        <taxon>Brassica</taxon>
    </lineage>
</organism>
<protein>
    <submittedName>
        <fullName evidence="2">(rape) hypothetical protein</fullName>
    </submittedName>
</protein>
<dbReference type="Proteomes" id="UP001295469">
    <property type="component" value="Chromosome A09"/>
</dbReference>
<proteinExistence type="predicted"/>
<evidence type="ECO:0000313" key="2">
    <source>
        <dbReference type="EMBL" id="CAF2051647.1"/>
    </source>
</evidence>
<name>A0A816PR57_BRANA</name>
<sequence length="279" mass="30266">MASAVGFPVHSEFPDIKPYSNGVVKLRVVIELDKPRPSLVRVTDKLGNSVTLPVEFQKLPPKCGGCGEHGHLRLRCLQPDQSKITLATDNPPFMGVMASPLSVARNSPIVNSAAHSPLSADPAKAASHASLAISSEKGSSSKSASHEFGGSYRQRKVERTRSVPLNYDSISGHLLPSGWQYVAKRSEVIKEKASSSQKVVAPVTDAKFAEEEELISAAQAILRNRLANLESNPPAHSTSLSKKQARRKIRQNLYMLSLGSEGDQVSTVNLGCSWRYRML</sequence>
<feature type="region of interest" description="Disordered" evidence="1">
    <location>
        <begin position="129"/>
        <end position="156"/>
    </location>
</feature>
<accession>A0A816PR57</accession>
<feature type="compositionally biased region" description="Low complexity" evidence="1">
    <location>
        <begin position="129"/>
        <end position="151"/>
    </location>
</feature>